<dbReference type="OrthoDB" id="9789270at2"/>
<feature type="transmembrane region" description="Helical" evidence="1">
    <location>
        <begin position="28"/>
        <end position="50"/>
    </location>
</feature>
<protein>
    <recommendedName>
        <fullName evidence="4">M48 family peptidase</fullName>
    </recommendedName>
</protein>
<evidence type="ECO:0000313" key="2">
    <source>
        <dbReference type="EMBL" id="TGK07420.1"/>
    </source>
</evidence>
<accession>A0A4R9G8P5</accession>
<feature type="transmembrane region" description="Helical" evidence="1">
    <location>
        <begin position="70"/>
        <end position="94"/>
    </location>
</feature>
<dbReference type="EMBL" id="RQEP01000005">
    <property type="protein sequence ID" value="TGK07420.1"/>
    <property type="molecule type" value="Genomic_DNA"/>
</dbReference>
<keyword evidence="1" id="KW-0812">Transmembrane</keyword>
<keyword evidence="1" id="KW-1133">Transmembrane helix</keyword>
<sequence>MTDLDFQNRVSKKEIFARSSPFLFKLNILLLILLEYSYLFIGAAILAAASYLGIAVYENFFAHNEILSEIFFTIFGMIGAIAILSSLVPFWIILSSFRVKTSMVTGTIAKKESHPELFEFLERLGRAISGPRIREVYLTETESISFIRIFNFGIFGPSKNYLLLGIPSLTVFTPEEFEARVAYEYCLNTGSYGGRFAIWVNRVFDVLADLNRDNSLPNSKSLATILALSRARVYEANRKVSEFIQTDNSIYFWQILYRLGK</sequence>
<evidence type="ECO:0000313" key="3">
    <source>
        <dbReference type="Proteomes" id="UP000297453"/>
    </source>
</evidence>
<dbReference type="RefSeq" id="WP_135585255.1">
    <property type="nucleotide sequence ID" value="NZ_RQEP01000005.1"/>
</dbReference>
<name>A0A4R9G8P5_9LEPT</name>
<reference evidence="2" key="1">
    <citation type="journal article" date="2019" name="PLoS Negl. Trop. Dis.">
        <title>Revisiting the worldwide diversity of Leptospira species in the environment.</title>
        <authorList>
            <person name="Vincent A.T."/>
            <person name="Schiettekatte O."/>
            <person name="Bourhy P."/>
            <person name="Veyrier F.J."/>
            <person name="Picardeau M."/>
        </authorList>
    </citation>
    <scope>NUCLEOTIDE SEQUENCE [LARGE SCALE GENOMIC DNA]</scope>
    <source>
        <strain evidence="2">SSS9</strain>
    </source>
</reference>
<keyword evidence="1" id="KW-0472">Membrane</keyword>
<evidence type="ECO:0008006" key="4">
    <source>
        <dbReference type="Google" id="ProtNLM"/>
    </source>
</evidence>
<gene>
    <name evidence="2" type="ORF">EHO59_04780</name>
</gene>
<keyword evidence="3" id="KW-1185">Reference proteome</keyword>
<dbReference type="AlphaFoldDB" id="A0A4R9G8P5"/>
<dbReference type="Proteomes" id="UP000297453">
    <property type="component" value="Unassembled WGS sequence"/>
</dbReference>
<comment type="caution">
    <text evidence="2">The sequence shown here is derived from an EMBL/GenBank/DDBJ whole genome shotgun (WGS) entry which is preliminary data.</text>
</comment>
<proteinExistence type="predicted"/>
<organism evidence="2 3">
    <name type="scientific">Leptospira semungkisensis</name>
    <dbReference type="NCBI Taxonomy" id="2484985"/>
    <lineage>
        <taxon>Bacteria</taxon>
        <taxon>Pseudomonadati</taxon>
        <taxon>Spirochaetota</taxon>
        <taxon>Spirochaetia</taxon>
        <taxon>Leptospirales</taxon>
        <taxon>Leptospiraceae</taxon>
        <taxon>Leptospira</taxon>
    </lineage>
</organism>
<evidence type="ECO:0000256" key="1">
    <source>
        <dbReference type="SAM" id="Phobius"/>
    </source>
</evidence>